<reference evidence="2 3" key="1">
    <citation type="submission" date="2022-12" db="EMBL/GenBank/DDBJ databases">
        <title>Genomic features and morphological characterization of a novel Knufia sp. strain isolated from spacecraft assembly facility.</title>
        <authorList>
            <person name="Teixeira M."/>
            <person name="Chander A.M."/>
            <person name="Stajich J.E."/>
            <person name="Venkateswaran K."/>
        </authorList>
    </citation>
    <scope>NUCLEOTIDE SEQUENCE [LARGE SCALE GENOMIC DNA]</scope>
    <source>
        <strain evidence="2 3">FJI-L2-BK-P2</strain>
    </source>
</reference>
<organism evidence="2 3">
    <name type="scientific">Knufia fluminis</name>
    <dbReference type="NCBI Taxonomy" id="191047"/>
    <lineage>
        <taxon>Eukaryota</taxon>
        <taxon>Fungi</taxon>
        <taxon>Dikarya</taxon>
        <taxon>Ascomycota</taxon>
        <taxon>Pezizomycotina</taxon>
        <taxon>Eurotiomycetes</taxon>
        <taxon>Chaetothyriomycetidae</taxon>
        <taxon>Chaetothyriales</taxon>
        <taxon>Trichomeriaceae</taxon>
        <taxon>Knufia</taxon>
    </lineage>
</organism>
<name>A0AAN8I6V5_9EURO</name>
<feature type="chain" id="PRO_5042846991" evidence="1">
    <location>
        <begin position="20"/>
        <end position="109"/>
    </location>
</feature>
<evidence type="ECO:0000313" key="3">
    <source>
        <dbReference type="Proteomes" id="UP001316803"/>
    </source>
</evidence>
<dbReference type="AlphaFoldDB" id="A0AAN8I6V5"/>
<dbReference type="Proteomes" id="UP001316803">
    <property type="component" value="Unassembled WGS sequence"/>
</dbReference>
<feature type="signal peptide" evidence="1">
    <location>
        <begin position="1"/>
        <end position="19"/>
    </location>
</feature>
<comment type="caution">
    <text evidence="2">The sequence shown here is derived from an EMBL/GenBank/DDBJ whole genome shotgun (WGS) entry which is preliminary data.</text>
</comment>
<accession>A0AAN8I6V5</accession>
<keyword evidence="1" id="KW-0732">Signal</keyword>
<keyword evidence="3" id="KW-1185">Reference proteome</keyword>
<dbReference type="EMBL" id="JAKLMC020000015">
    <property type="protein sequence ID" value="KAK5952356.1"/>
    <property type="molecule type" value="Genomic_DNA"/>
</dbReference>
<protein>
    <submittedName>
        <fullName evidence="2">Uncharacterized protein</fullName>
    </submittedName>
</protein>
<evidence type="ECO:0000313" key="2">
    <source>
        <dbReference type="EMBL" id="KAK5952356.1"/>
    </source>
</evidence>
<sequence>MSPFTLLAAFFVICLSAEAGPIPGDMREFRQGSGFEGALGYLEADLGWEVRGVCYGAGLQSQYELVAGALVHRGTKDAIDFLHIDAVCVLVVREGKRQGVKTNLKGIRS</sequence>
<proteinExistence type="predicted"/>
<gene>
    <name evidence="2" type="ORF">OHC33_006399</name>
</gene>
<evidence type="ECO:0000256" key="1">
    <source>
        <dbReference type="SAM" id="SignalP"/>
    </source>
</evidence>